<dbReference type="GO" id="GO:0003700">
    <property type="term" value="F:DNA-binding transcription factor activity"/>
    <property type="evidence" value="ECO:0007669"/>
    <property type="project" value="InterPro"/>
</dbReference>
<dbReference type="Gene3D" id="1.10.10.60">
    <property type="entry name" value="Homeodomain-like"/>
    <property type="match status" value="2"/>
</dbReference>
<name>A0A371AS62_9FIRM</name>
<gene>
    <name evidence="5" type="ORF">DWV06_13960</name>
</gene>
<evidence type="ECO:0000313" key="5">
    <source>
        <dbReference type="EMBL" id="RDU22395.1"/>
    </source>
</evidence>
<sequence>MNIIEYENYHETKSHVEPSFPYNTYLCSIPLDFTQVPTHWHDEFELILIKKGRGIIYVDLLPHPVSAGNIILIRPGQLHSISQLEQYTMEYENIIFQIQMLIPKHIDLCSQNYILPFSQNKYDTPTVIDSSFSYHQDLSNCIDSIDSLCSFKPPAYQLAVKGYLFQFFYILFTNNQGEFTLRKAKKSFDTLKQILKYIEINYSQHITIKTMADISNFSESYFMKYFKKHMGMSFTQYLNNYRLTMASRLLVTSTNSIIEIASITGFENLSYFNRLFKKKYNVIPREYRKLHQ</sequence>
<dbReference type="RefSeq" id="WP_115482805.1">
    <property type="nucleotide sequence ID" value="NZ_QRCT01000049.1"/>
</dbReference>
<dbReference type="InterPro" id="IPR018060">
    <property type="entry name" value="HTH_AraC"/>
</dbReference>
<organism evidence="5 6">
    <name type="scientific">Anaerosacchariphilus polymeriproducens</name>
    <dbReference type="NCBI Taxonomy" id="1812858"/>
    <lineage>
        <taxon>Bacteria</taxon>
        <taxon>Bacillati</taxon>
        <taxon>Bacillota</taxon>
        <taxon>Clostridia</taxon>
        <taxon>Lachnospirales</taxon>
        <taxon>Lachnospiraceae</taxon>
        <taxon>Anaerosacchariphilus</taxon>
    </lineage>
</organism>
<keyword evidence="1" id="KW-0805">Transcription regulation</keyword>
<keyword evidence="6" id="KW-1185">Reference proteome</keyword>
<dbReference type="GO" id="GO:0043565">
    <property type="term" value="F:sequence-specific DNA binding"/>
    <property type="evidence" value="ECO:0007669"/>
    <property type="project" value="InterPro"/>
</dbReference>
<dbReference type="PRINTS" id="PR00032">
    <property type="entry name" value="HTHARAC"/>
</dbReference>
<dbReference type="OrthoDB" id="9791615at2"/>
<dbReference type="Pfam" id="PF12833">
    <property type="entry name" value="HTH_18"/>
    <property type="match status" value="1"/>
</dbReference>
<dbReference type="EMBL" id="QRCT01000049">
    <property type="protein sequence ID" value="RDU22395.1"/>
    <property type="molecule type" value="Genomic_DNA"/>
</dbReference>
<dbReference type="SMART" id="SM00342">
    <property type="entry name" value="HTH_ARAC"/>
    <property type="match status" value="1"/>
</dbReference>
<evidence type="ECO:0000256" key="3">
    <source>
        <dbReference type="ARBA" id="ARBA00023163"/>
    </source>
</evidence>
<feature type="domain" description="HTH araC/xylS-type" evidence="4">
    <location>
        <begin position="192"/>
        <end position="290"/>
    </location>
</feature>
<dbReference type="SUPFAM" id="SSF51215">
    <property type="entry name" value="Regulatory protein AraC"/>
    <property type="match status" value="1"/>
</dbReference>
<dbReference type="Gene3D" id="2.60.120.10">
    <property type="entry name" value="Jelly Rolls"/>
    <property type="match status" value="1"/>
</dbReference>
<dbReference type="SUPFAM" id="SSF46689">
    <property type="entry name" value="Homeodomain-like"/>
    <property type="match status" value="2"/>
</dbReference>
<evidence type="ECO:0000256" key="1">
    <source>
        <dbReference type="ARBA" id="ARBA00023015"/>
    </source>
</evidence>
<dbReference type="InterPro" id="IPR003313">
    <property type="entry name" value="AraC-bd"/>
</dbReference>
<dbReference type="Proteomes" id="UP000255036">
    <property type="component" value="Unassembled WGS sequence"/>
</dbReference>
<evidence type="ECO:0000256" key="2">
    <source>
        <dbReference type="ARBA" id="ARBA00023125"/>
    </source>
</evidence>
<dbReference type="AlphaFoldDB" id="A0A371AS62"/>
<dbReference type="Pfam" id="PF02311">
    <property type="entry name" value="AraC_binding"/>
    <property type="match status" value="1"/>
</dbReference>
<dbReference type="PANTHER" id="PTHR43280:SF2">
    <property type="entry name" value="HTH-TYPE TRANSCRIPTIONAL REGULATOR EXSA"/>
    <property type="match status" value="1"/>
</dbReference>
<dbReference type="InterPro" id="IPR014710">
    <property type="entry name" value="RmlC-like_jellyroll"/>
</dbReference>
<dbReference type="PROSITE" id="PS01124">
    <property type="entry name" value="HTH_ARAC_FAMILY_2"/>
    <property type="match status" value="1"/>
</dbReference>
<keyword evidence="3" id="KW-0804">Transcription</keyword>
<protein>
    <submittedName>
        <fullName evidence="5">AraC family transcriptional regulator</fullName>
    </submittedName>
</protein>
<comment type="caution">
    <text evidence="5">The sequence shown here is derived from an EMBL/GenBank/DDBJ whole genome shotgun (WGS) entry which is preliminary data.</text>
</comment>
<dbReference type="InterPro" id="IPR009057">
    <property type="entry name" value="Homeodomain-like_sf"/>
</dbReference>
<keyword evidence="2" id="KW-0238">DNA-binding</keyword>
<reference evidence="5 6" key="1">
    <citation type="submission" date="2018-07" db="EMBL/GenBank/DDBJ databases">
        <title>Anaerosacharophilus polymeroproducens gen. nov. sp. nov., an anaerobic bacterium isolated from salt field.</title>
        <authorList>
            <person name="Kim W."/>
            <person name="Yang S.-H."/>
            <person name="Oh J."/>
            <person name="Lee J.-H."/>
            <person name="Kwon K.K."/>
        </authorList>
    </citation>
    <scope>NUCLEOTIDE SEQUENCE [LARGE SCALE GENOMIC DNA]</scope>
    <source>
        <strain evidence="5 6">MCWD5</strain>
    </source>
</reference>
<proteinExistence type="predicted"/>
<accession>A0A371AS62</accession>
<evidence type="ECO:0000313" key="6">
    <source>
        <dbReference type="Proteomes" id="UP000255036"/>
    </source>
</evidence>
<evidence type="ECO:0000259" key="4">
    <source>
        <dbReference type="PROSITE" id="PS01124"/>
    </source>
</evidence>
<dbReference type="InterPro" id="IPR037923">
    <property type="entry name" value="HTH-like"/>
</dbReference>
<dbReference type="PANTHER" id="PTHR43280">
    <property type="entry name" value="ARAC-FAMILY TRANSCRIPTIONAL REGULATOR"/>
    <property type="match status" value="1"/>
</dbReference>
<dbReference type="InterPro" id="IPR020449">
    <property type="entry name" value="Tscrpt_reg_AraC-type_HTH"/>
</dbReference>